<dbReference type="AlphaFoldDB" id="A0A2W7DRM0"/>
<dbReference type="Proteomes" id="UP000248616">
    <property type="component" value="Unassembled WGS sequence"/>
</dbReference>
<accession>A0A2W7DRM0</accession>
<protein>
    <submittedName>
        <fullName evidence="1">Uncharacterized protein</fullName>
    </submittedName>
</protein>
<evidence type="ECO:0000313" key="1">
    <source>
        <dbReference type="EMBL" id="PZV33956.1"/>
    </source>
</evidence>
<sequence length="91" mass="10037">MRPAGCIPFQDDMRTPTFQRALHFGLLVMISKRNGNIAGAVIQMVADSSPATAGSVYDLFERLGGLRWSSARMLNDPRVHLANMLGLSVYR</sequence>
<dbReference type="EMBL" id="MZXV01000078">
    <property type="protein sequence ID" value="PZV33956.1"/>
    <property type="molecule type" value="Genomic_DNA"/>
</dbReference>
<organism evidence="1 2">
    <name type="scientific">Mesorhizobium kowhaii</name>
    <dbReference type="NCBI Taxonomy" id="1300272"/>
    <lineage>
        <taxon>Bacteria</taxon>
        <taxon>Pseudomonadati</taxon>
        <taxon>Pseudomonadota</taxon>
        <taxon>Alphaproteobacteria</taxon>
        <taxon>Hyphomicrobiales</taxon>
        <taxon>Phyllobacteriaceae</taxon>
        <taxon>Mesorhizobium</taxon>
    </lineage>
</organism>
<name>A0A2W7DRM0_9HYPH</name>
<reference evidence="2" key="1">
    <citation type="submission" date="2017-03" db="EMBL/GenBank/DDBJ databases">
        <authorList>
            <person name="Safronova V.I."/>
            <person name="Sazanova A.L."/>
            <person name="Chirak E.R."/>
        </authorList>
    </citation>
    <scope>NUCLEOTIDE SEQUENCE [LARGE SCALE GENOMIC DNA]</scope>
    <source>
        <strain evidence="2">Ach-343</strain>
    </source>
</reference>
<comment type="caution">
    <text evidence="1">The sequence shown here is derived from an EMBL/GenBank/DDBJ whole genome shotgun (WGS) entry which is preliminary data.</text>
</comment>
<keyword evidence="2" id="KW-1185">Reference proteome</keyword>
<proteinExistence type="predicted"/>
<evidence type="ECO:0000313" key="2">
    <source>
        <dbReference type="Proteomes" id="UP000248616"/>
    </source>
</evidence>
<gene>
    <name evidence="1" type="ORF">B5V02_35060</name>
</gene>